<evidence type="ECO:0000259" key="3">
    <source>
        <dbReference type="Pfam" id="PF03572"/>
    </source>
</evidence>
<proteinExistence type="predicted"/>
<comment type="caution">
    <text evidence="5">The sequence shown here is derived from an EMBL/GenBank/DDBJ whole genome shotgun (WGS) entry which is preliminary data.</text>
</comment>
<evidence type="ECO:0000259" key="4">
    <source>
        <dbReference type="Pfam" id="PF23658"/>
    </source>
</evidence>
<dbReference type="PANTHER" id="PTHR37049:SF4">
    <property type="entry name" value="RHODANESE DOMAIN-CONTAINING PROTEIN"/>
    <property type="match status" value="1"/>
</dbReference>
<dbReference type="AlphaFoldDB" id="A0AAE0JGI9"/>
<dbReference type="GO" id="GO:0008236">
    <property type="term" value="F:serine-type peptidase activity"/>
    <property type="evidence" value="ECO:0007669"/>
    <property type="project" value="InterPro"/>
</dbReference>
<dbReference type="PANTHER" id="PTHR37049">
    <property type="entry name" value="PEPTIDASE S41 FAMILY PROTEIN"/>
    <property type="match status" value="1"/>
</dbReference>
<dbReference type="InterPro" id="IPR005151">
    <property type="entry name" value="Tail-specific_protease"/>
</dbReference>
<dbReference type="GO" id="GO:0006508">
    <property type="term" value="P:proteolysis"/>
    <property type="evidence" value="ECO:0007669"/>
    <property type="project" value="InterPro"/>
</dbReference>
<name>A0AAE0JGI9_9PEZI</name>
<dbReference type="SUPFAM" id="SSF52096">
    <property type="entry name" value="ClpP/crotonase"/>
    <property type="match status" value="1"/>
</dbReference>
<dbReference type="Pfam" id="PF23658">
    <property type="entry name" value="PDZ_CPAF_rel"/>
    <property type="match status" value="1"/>
</dbReference>
<feature type="domain" description="CPAF-like PDZ" evidence="4">
    <location>
        <begin position="150"/>
        <end position="267"/>
    </location>
</feature>
<evidence type="ECO:0000313" key="6">
    <source>
        <dbReference type="Proteomes" id="UP001278500"/>
    </source>
</evidence>
<accession>A0AAE0JGI9</accession>
<reference evidence="5" key="1">
    <citation type="journal article" date="2023" name="Mol. Phylogenet. Evol.">
        <title>Genome-scale phylogeny and comparative genomics of the fungal order Sordariales.</title>
        <authorList>
            <person name="Hensen N."/>
            <person name="Bonometti L."/>
            <person name="Westerberg I."/>
            <person name="Brannstrom I.O."/>
            <person name="Guillou S."/>
            <person name="Cros-Aarteil S."/>
            <person name="Calhoun S."/>
            <person name="Haridas S."/>
            <person name="Kuo A."/>
            <person name="Mondo S."/>
            <person name="Pangilinan J."/>
            <person name="Riley R."/>
            <person name="LaButti K."/>
            <person name="Andreopoulos B."/>
            <person name="Lipzen A."/>
            <person name="Chen C."/>
            <person name="Yan M."/>
            <person name="Daum C."/>
            <person name="Ng V."/>
            <person name="Clum A."/>
            <person name="Steindorff A."/>
            <person name="Ohm R.A."/>
            <person name="Martin F."/>
            <person name="Silar P."/>
            <person name="Natvig D.O."/>
            <person name="Lalanne C."/>
            <person name="Gautier V."/>
            <person name="Ament-Velasquez S.L."/>
            <person name="Kruys A."/>
            <person name="Hutchinson M.I."/>
            <person name="Powell A.J."/>
            <person name="Barry K."/>
            <person name="Miller A.N."/>
            <person name="Grigoriev I.V."/>
            <person name="Debuchy R."/>
            <person name="Gladieux P."/>
            <person name="Hiltunen Thoren M."/>
            <person name="Johannesson H."/>
        </authorList>
    </citation>
    <scope>NUCLEOTIDE SEQUENCE</scope>
    <source>
        <strain evidence="5">CBS 560.94</strain>
    </source>
</reference>
<gene>
    <name evidence="5" type="ORF">B0H65DRAFT_425204</name>
</gene>
<dbReference type="Pfam" id="PF03572">
    <property type="entry name" value="Peptidase_S41"/>
    <property type="match status" value="1"/>
</dbReference>
<dbReference type="GeneID" id="87861711"/>
<organism evidence="5 6">
    <name type="scientific">Neurospora tetraspora</name>
    <dbReference type="NCBI Taxonomy" id="94610"/>
    <lineage>
        <taxon>Eukaryota</taxon>
        <taxon>Fungi</taxon>
        <taxon>Dikarya</taxon>
        <taxon>Ascomycota</taxon>
        <taxon>Pezizomycotina</taxon>
        <taxon>Sordariomycetes</taxon>
        <taxon>Sordariomycetidae</taxon>
        <taxon>Sordariales</taxon>
        <taxon>Sordariaceae</taxon>
        <taxon>Neurospora</taxon>
    </lineage>
</organism>
<evidence type="ECO:0008006" key="7">
    <source>
        <dbReference type="Google" id="ProtNLM"/>
    </source>
</evidence>
<feature type="compositionally biased region" description="Basic and acidic residues" evidence="1">
    <location>
        <begin position="755"/>
        <end position="770"/>
    </location>
</feature>
<dbReference type="Gene3D" id="3.90.226.10">
    <property type="entry name" value="2-enoyl-CoA Hydratase, Chain A, domain 1"/>
    <property type="match status" value="1"/>
</dbReference>
<dbReference type="RefSeq" id="XP_062682151.1">
    <property type="nucleotide sequence ID" value="XM_062824557.1"/>
</dbReference>
<sequence length="798" mass="87943">MFLTIPSLWALAVFSIALAAPTPRQTNVNGCTAVREAYLTQKGDQTVVKPSVAFACLESVPVDVENDVALIDYLLPYAQFHSTLGYLKAPPKEYLLPGVDIIGGLIQIREKLRDGGYSNQFEFTKDLSQVYRAAHDGHFNYALALHSVFSFGRSFNLVSVSEDGTSLPKVYVDDDILSQPNSSKISPVEFIDDIPIDNFLNQEAHAQHLHDPDAQYNALFWSPAIEIKYHARFSNGDYVLGFPDSHNVRFSNGSSKEFPNWALTQIDVSAINSGEKLHQVVEVPKTIGTLGVTKGAYDVEIPSVKSLLRYPSNPVAIHKYGGYLSGYLLDNDNDTCVLAAVTFRTDYVTHWKYNVTEDFVEARRVIRETLFSCKADGRTRLIVDMSANPGGYVELGYEVYRNLFPKAEMWTGSRIRAHPAADLLGRLFYDTEFQYSATAGVHQLDPTTGAPYKTWEDLYGPVSVTGNEMETNMLTANESESVDNKAFYLTGYGPNEVLPEQPFKTENIVVLTNGICISTCTIFTGLMQREQGVRTIAVGGRPLHTPMQAVGGSKGTQVVDLAAIRASFNLILSPKAGNVTIKSKELAALIPSPDAPPLQPVALTYSGVNYRNAYANGWNSTQDKDDDYPTQFLYEAANCRLFYKPEHMHAMAPLWRDVAAAAWKNASCAPGSTVKRDGSDKWIISDEKPEFTDRVRSRVDTYDGPGSLTNNVWQAYGSINTTGSGENYTLSDDDYVVPAGFKKMGAKLAPGNGTKAEREQEKQEETKEENSAVGNMGPGMLQVLTTAVLVVFGMWAMM</sequence>
<feature type="chain" id="PRO_5041995082" description="Tail specific protease domain-containing protein" evidence="2">
    <location>
        <begin position="20"/>
        <end position="798"/>
    </location>
</feature>
<dbReference type="Proteomes" id="UP001278500">
    <property type="component" value="Unassembled WGS sequence"/>
</dbReference>
<dbReference type="EMBL" id="JAUEPP010000004">
    <property type="protein sequence ID" value="KAK3345538.1"/>
    <property type="molecule type" value="Genomic_DNA"/>
</dbReference>
<protein>
    <recommendedName>
        <fullName evidence="7">Tail specific protease domain-containing protein</fullName>
    </recommendedName>
</protein>
<feature type="domain" description="Tail specific protease" evidence="3">
    <location>
        <begin position="361"/>
        <end position="533"/>
    </location>
</feature>
<feature type="region of interest" description="Disordered" evidence="1">
    <location>
        <begin position="747"/>
        <end position="774"/>
    </location>
</feature>
<keyword evidence="2" id="KW-0732">Signal</keyword>
<keyword evidence="6" id="KW-1185">Reference proteome</keyword>
<dbReference type="InterPro" id="IPR029045">
    <property type="entry name" value="ClpP/crotonase-like_dom_sf"/>
</dbReference>
<dbReference type="InterPro" id="IPR052766">
    <property type="entry name" value="S41A_metabolite_peptidase"/>
</dbReference>
<evidence type="ECO:0000313" key="5">
    <source>
        <dbReference type="EMBL" id="KAK3345538.1"/>
    </source>
</evidence>
<evidence type="ECO:0000256" key="1">
    <source>
        <dbReference type="SAM" id="MobiDB-lite"/>
    </source>
</evidence>
<evidence type="ECO:0000256" key="2">
    <source>
        <dbReference type="SAM" id="SignalP"/>
    </source>
</evidence>
<reference evidence="5" key="2">
    <citation type="submission" date="2023-06" db="EMBL/GenBank/DDBJ databases">
        <authorList>
            <consortium name="Lawrence Berkeley National Laboratory"/>
            <person name="Haridas S."/>
            <person name="Hensen N."/>
            <person name="Bonometti L."/>
            <person name="Westerberg I."/>
            <person name="Brannstrom I.O."/>
            <person name="Guillou S."/>
            <person name="Cros-Aarteil S."/>
            <person name="Calhoun S."/>
            <person name="Kuo A."/>
            <person name="Mondo S."/>
            <person name="Pangilinan J."/>
            <person name="Riley R."/>
            <person name="Labutti K."/>
            <person name="Andreopoulos B."/>
            <person name="Lipzen A."/>
            <person name="Chen C."/>
            <person name="Yanf M."/>
            <person name="Daum C."/>
            <person name="Ng V."/>
            <person name="Clum A."/>
            <person name="Steindorff A."/>
            <person name="Ohm R."/>
            <person name="Martin F."/>
            <person name="Silar P."/>
            <person name="Natvig D."/>
            <person name="Lalanne C."/>
            <person name="Gautier V."/>
            <person name="Ament-Velasquez S.L."/>
            <person name="Kruys A."/>
            <person name="Hutchinson M.I."/>
            <person name="Powell A.J."/>
            <person name="Barry K."/>
            <person name="Miller A.N."/>
            <person name="Grigoriev I.V."/>
            <person name="Debuchy R."/>
            <person name="Gladieux P."/>
            <person name="Thoren M.H."/>
            <person name="Johannesson H."/>
        </authorList>
    </citation>
    <scope>NUCLEOTIDE SEQUENCE</scope>
    <source>
        <strain evidence="5">CBS 560.94</strain>
    </source>
</reference>
<feature type="signal peptide" evidence="2">
    <location>
        <begin position="1"/>
        <end position="19"/>
    </location>
</feature>
<dbReference type="InterPro" id="IPR056186">
    <property type="entry name" value="PDZ_CPAF-rel"/>
</dbReference>